<evidence type="ECO:0000256" key="3">
    <source>
        <dbReference type="SAM" id="MobiDB-lite"/>
    </source>
</evidence>
<dbReference type="InterPro" id="IPR010131">
    <property type="entry name" value="MdtP/NodT-like"/>
</dbReference>
<organism evidence="4">
    <name type="scientific">Cupriavidus pinatubonensis (strain JMP 134 / LMG 1197)</name>
    <name type="common">Cupriavidus necator (strain JMP 134)</name>
    <dbReference type="NCBI Taxonomy" id="264198"/>
    <lineage>
        <taxon>Bacteria</taxon>
        <taxon>Pseudomonadati</taxon>
        <taxon>Pseudomonadota</taxon>
        <taxon>Betaproteobacteria</taxon>
        <taxon>Burkholderiales</taxon>
        <taxon>Burkholderiaceae</taxon>
        <taxon>Cupriavidus</taxon>
    </lineage>
</organism>
<proteinExistence type="inferred from homology"/>
<comment type="similarity">
    <text evidence="1">Belongs to the outer membrane factor (OMF) (TC 1.B.17) family.</text>
</comment>
<dbReference type="KEGG" id="reu:Reut_B3501"/>
<dbReference type="STRING" id="264198.Reut_B3501"/>
<accession>Q46VH5</accession>
<dbReference type="eggNOG" id="COG1538">
    <property type="taxonomic scope" value="Bacteria"/>
</dbReference>
<feature type="compositionally biased region" description="Polar residues" evidence="3">
    <location>
        <begin position="468"/>
        <end position="483"/>
    </location>
</feature>
<name>Q46VH5_CUPPJ</name>
<dbReference type="SUPFAM" id="SSF56954">
    <property type="entry name" value="Outer membrane efflux proteins (OEP)"/>
    <property type="match status" value="1"/>
</dbReference>
<dbReference type="Gene3D" id="1.20.1600.10">
    <property type="entry name" value="Outer membrane efflux proteins (OEP)"/>
    <property type="match status" value="1"/>
</dbReference>
<dbReference type="EMBL" id="CP000091">
    <property type="protein sequence ID" value="AAZ62859.1"/>
    <property type="molecule type" value="Genomic_DNA"/>
</dbReference>
<dbReference type="GO" id="GO:0015562">
    <property type="term" value="F:efflux transmembrane transporter activity"/>
    <property type="evidence" value="ECO:0007669"/>
    <property type="project" value="InterPro"/>
</dbReference>
<reference evidence="4" key="1">
    <citation type="submission" date="2005-08" db="EMBL/GenBank/DDBJ databases">
        <title>Complete sequence of chromosome 2 of Ralstonia eutropha JMP134.</title>
        <authorList>
            <person name="Copeland A."/>
            <person name="Lucas S."/>
            <person name="Lapidus A."/>
            <person name="Barry K."/>
            <person name="Detter J.C."/>
            <person name="Glavina T."/>
            <person name="Hammon N."/>
            <person name="Israni S."/>
            <person name="Pitluck S."/>
            <person name="Goltsman E."/>
            <person name="Martinez M."/>
            <person name="Schmutz J."/>
            <person name="Larimer F."/>
            <person name="Land M."/>
            <person name="Lykidis A."/>
            <person name="Richardson P."/>
        </authorList>
    </citation>
    <scope>NUCLEOTIDE SEQUENCE [LARGE SCALE GENOMIC DNA]</scope>
    <source>
        <strain evidence="4">JMP134</strain>
    </source>
</reference>
<dbReference type="InterPro" id="IPR003423">
    <property type="entry name" value="OMP_efflux"/>
</dbReference>
<dbReference type="HOGENOM" id="CLU_012817_14_4_4"/>
<dbReference type="PANTHER" id="PTHR30203">
    <property type="entry name" value="OUTER MEMBRANE CATION EFFLUX PROTEIN"/>
    <property type="match status" value="1"/>
</dbReference>
<gene>
    <name evidence="4" type="ordered locus">Reut_B3501</name>
</gene>
<feature type="coiled-coil region" evidence="2">
    <location>
        <begin position="375"/>
        <end position="409"/>
    </location>
</feature>
<evidence type="ECO:0000313" key="4">
    <source>
        <dbReference type="EMBL" id="AAZ62859.1"/>
    </source>
</evidence>
<protein>
    <submittedName>
        <fullName evidence="4">Outer membrane efflux protein</fullName>
    </submittedName>
</protein>
<evidence type="ECO:0000256" key="1">
    <source>
        <dbReference type="ARBA" id="ARBA00007613"/>
    </source>
</evidence>
<dbReference type="PANTHER" id="PTHR30203:SF30">
    <property type="entry name" value="OUTER MEMBRANE PROTEIN-RELATED"/>
    <property type="match status" value="1"/>
</dbReference>
<dbReference type="Pfam" id="PF02321">
    <property type="entry name" value="OEP"/>
    <property type="match status" value="2"/>
</dbReference>
<sequence length="489" mass="52259">MTKYRQFGAPIGGHGRLPLTVVEPEPDRTVPFPVSSATAAAILAVVAGLTAPLAHGASQPLPPDGPCLPPPPKATLTLAQARQDALRCNRDIIAARRGEEASQADIQIASQRPNPVLSVGVQNINPHAGVGSGNLRSKTVDSTFRIDQLIETANKGNLRKDAAQKASVAAGEAVQAVVAQQTGAVEQAFYDAVVSQERVQVLSETVALYTRTQQANETRLKAGDVSRADVTKLQLDNLRAQNDMRQAMADHMRDKAQLAQAMGVPGTLADNRLVADWPSLDEPTPPVDLEIAQRRPDVTAAEARLAAAASARDLARAGRVPDVTVGAQYEHYPISETNTNGSGNSYGVFVSIPLFVRHSNGGEARRAEVDYYAALDDRNRVLLEAQNEVERLRNQLEAARLSLRQMRESVVPAAESVAGSAEFAYTKGATGVLDLLDARRALRQTRLDATNAQGDYAKALSAYRTALQSTTTPVSSIPNSQVRTDAPRP</sequence>
<keyword evidence="2" id="KW-0175">Coiled coil</keyword>
<evidence type="ECO:0000256" key="2">
    <source>
        <dbReference type="SAM" id="Coils"/>
    </source>
</evidence>
<feature type="region of interest" description="Disordered" evidence="3">
    <location>
        <begin position="468"/>
        <end position="489"/>
    </location>
</feature>
<dbReference type="AlphaFoldDB" id="Q46VH5"/>